<dbReference type="Gene3D" id="3.30.40.10">
    <property type="entry name" value="Zinc/RING finger domain, C3HC4 (zinc finger)"/>
    <property type="match status" value="1"/>
</dbReference>
<reference evidence="6 7" key="1">
    <citation type="submission" date="2024-10" db="EMBL/GenBank/DDBJ databases">
        <title>Updated reference genomes for cyclostephanoid diatoms.</title>
        <authorList>
            <person name="Roberts W.R."/>
            <person name="Alverson A.J."/>
        </authorList>
    </citation>
    <scope>NUCLEOTIDE SEQUENCE [LARGE SCALE GENOMIC DNA]</scope>
    <source>
        <strain evidence="6 7">AJA276-08</strain>
    </source>
</reference>
<dbReference type="InterPro" id="IPR011011">
    <property type="entry name" value="Znf_FYVE_PHD"/>
</dbReference>
<name>A0ABD3N4K7_9STRA</name>
<sequence>MGKRQRCLRSLKTYFMSTRNSSSYAMRLQRQRAKRNHIGGAGTVLPPALAVPFCHRCNHPSSASTASSTTAASSSHVPPHHGLCPHHADFYGSGSYEILNLIVDGNLLSCEACVYQFDHGRLNRALCHIDGCERRKRSGKDDGKGTSKNSNNGGVNRAGRRADGKELYDKKEKTEKESNDDGEIGKKYTGNGNGGGNQPTTPSPTASRGMRSHCRPKAREGNSPTKTNTTRCSSVAASASVSSSLWACHRCGRANDSAKKRCSSCMGWRGGSREGSSSQLTPPPAVVMHGQTKEKVDSVSKMSINEGSQSLVENRRTLFDVGTIVFVQDRTWPGRNNLGGVARIVKVHQPNNEDDDDGDGHDRATYDVKYVLETRREKYVEEEFLSLQTEYVSPLKKGQGSGFVEIENNCDSSTQASAAVNEDIDTIEEVAAGVGANGNRAAAVILGSNNATSSPDHVDADGHPLSEYERLRLRNMQRNTSRLAQLGLLVPPVKTNYGGQSVSSSSGTTGKKRKARHQPLGGEAERRTQPKRQTAAKRPEGDGKPKASTSASNATATATAADAGKVKDQVGKESLYNVGGSSEDYLDPRQLQLKITMEVEDDHIKQVKPTETAHGAGNAAVASMPIVNHNQPTPSPIPPRRKKDITPQQRPPPRLKPLPSWINEFILESNRHNETVPAPRGSKWIPCPNPWGKIGHLDGDFVIISPFQSETAHDILSIHQGLNGSGMPRRFIANPLEEGSPYHATHRSPARGGYSVLRLQRDRNSLRPWGFTVRLHEFGGACLVESVEPLSPAEAAEDISGWTDENSSSALKLHDMIICINGKSIGSLTMTELLIELDVCGSDMMLVVSRFDIQGTDANQELTTLEDLAMDWNDIGAGATLERNRVSFEDDCNSGDHSELEDQPDAQGDEKDDSQTFGAESEFIILQVDNTHASVKTGPQPTLAQDENSDIPMRLPVPTRHASLSEAAESGCRKCNLELKTGIKGSRAHCPSCPRKKKQRSSKRDNVHECTQPCEIGKKHVGDSSRSKKACQNRPQYSPSVDDTAMETEAPMKRNKINLPSKDSFDDDSSSSSTAEDDCEDDDDENPSSVDDAAMETEAPMKRNKINLPSKDSYDNDSSSSSTAEDECEGDDDENPWLGCVCGKTHPHPIKVFWIQCESCDAWYNVAEECVGFDEHTAEKIDKWCCWACNPPVAGLGL</sequence>
<evidence type="ECO:0000256" key="1">
    <source>
        <dbReference type="ARBA" id="ARBA00022723"/>
    </source>
</evidence>
<feature type="compositionally biased region" description="Basic and acidic residues" evidence="4">
    <location>
        <begin position="1016"/>
        <end position="1026"/>
    </location>
</feature>
<dbReference type="SUPFAM" id="SSF57903">
    <property type="entry name" value="FYVE/PHD zinc finger"/>
    <property type="match status" value="1"/>
</dbReference>
<evidence type="ECO:0000256" key="4">
    <source>
        <dbReference type="SAM" id="MobiDB-lite"/>
    </source>
</evidence>
<dbReference type="SUPFAM" id="SSF50156">
    <property type="entry name" value="PDZ domain-like"/>
    <property type="match status" value="1"/>
</dbReference>
<comment type="caution">
    <text evidence="6">The sequence shown here is derived from an EMBL/GenBank/DDBJ whole genome shotgun (WGS) entry which is preliminary data.</text>
</comment>
<feature type="compositionally biased region" description="Basic and acidic residues" evidence="4">
    <location>
        <begin position="888"/>
        <end position="900"/>
    </location>
</feature>
<feature type="region of interest" description="Disordered" evidence="4">
    <location>
        <begin position="888"/>
        <end position="916"/>
    </location>
</feature>
<dbReference type="PROSITE" id="PS01358">
    <property type="entry name" value="ZF_RANBP2_1"/>
    <property type="match status" value="1"/>
</dbReference>
<dbReference type="Gene3D" id="2.30.42.10">
    <property type="match status" value="1"/>
</dbReference>
<dbReference type="InterPro" id="IPR001478">
    <property type="entry name" value="PDZ"/>
</dbReference>
<protein>
    <recommendedName>
        <fullName evidence="5">PDZ domain-containing protein</fullName>
    </recommendedName>
</protein>
<feature type="region of interest" description="Disordered" evidence="4">
    <location>
        <begin position="492"/>
        <end position="565"/>
    </location>
</feature>
<dbReference type="PROSITE" id="PS50106">
    <property type="entry name" value="PDZ"/>
    <property type="match status" value="1"/>
</dbReference>
<feature type="compositionally biased region" description="Acidic residues" evidence="4">
    <location>
        <begin position="1065"/>
        <end position="1086"/>
    </location>
</feature>
<feature type="compositionally biased region" description="Low complexity" evidence="4">
    <location>
        <begin position="498"/>
        <end position="509"/>
    </location>
</feature>
<feature type="region of interest" description="Disordered" evidence="4">
    <location>
        <begin position="986"/>
        <end position="1132"/>
    </location>
</feature>
<dbReference type="SMART" id="SM00228">
    <property type="entry name" value="PDZ"/>
    <property type="match status" value="1"/>
</dbReference>
<dbReference type="EMBL" id="JALLAZ020001616">
    <property type="protein sequence ID" value="KAL3770986.1"/>
    <property type="molecule type" value="Genomic_DNA"/>
</dbReference>
<feature type="compositionally biased region" description="Polar residues" evidence="4">
    <location>
        <begin position="222"/>
        <end position="231"/>
    </location>
</feature>
<accession>A0ABD3N4K7</accession>
<dbReference type="InterPro" id="IPR013083">
    <property type="entry name" value="Znf_RING/FYVE/PHD"/>
</dbReference>
<dbReference type="Proteomes" id="UP001530315">
    <property type="component" value="Unassembled WGS sequence"/>
</dbReference>
<evidence type="ECO:0000313" key="7">
    <source>
        <dbReference type="Proteomes" id="UP001530315"/>
    </source>
</evidence>
<keyword evidence="2" id="KW-0863">Zinc-finger</keyword>
<keyword evidence="1" id="KW-0479">Metal-binding</keyword>
<dbReference type="InterPro" id="IPR001876">
    <property type="entry name" value="Znf_RanBP2"/>
</dbReference>
<evidence type="ECO:0000259" key="5">
    <source>
        <dbReference type="PROSITE" id="PS50106"/>
    </source>
</evidence>
<dbReference type="AlphaFoldDB" id="A0ABD3N4K7"/>
<feature type="region of interest" description="Disordered" evidence="4">
    <location>
        <begin position="626"/>
        <end position="658"/>
    </location>
</feature>
<keyword evidence="7" id="KW-1185">Reference proteome</keyword>
<feature type="compositionally biased region" description="Low complexity" evidence="4">
    <location>
        <begin position="547"/>
        <end position="563"/>
    </location>
</feature>
<dbReference type="InterPro" id="IPR036034">
    <property type="entry name" value="PDZ_sf"/>
</dbReference>
<evidence type="ECO:0000256" key="2">
    <source>
        <dbReference type="ARBA" id="ARBA00022771"/>
    </source>
</evidence>
<evidence type="ECO:0000256" key="3">
    <source>
        <dbReference type="ARBA" id="ARBA00022833"/>
    </source>
</evidence>
<feature type="compositionally biased region" description="Basic and acidic residues" evidence="4">
    <location>
        <begin position="160"/>
        <end position="186"/>
    </location>
</feature>
<feature type="compositionally biased region" description="Low complexity" evidence="4">
    <location>
        <begin position="146"/>
        <end position="155"/>
    </location>
</feature>
<feature type="region of interest" description="Disordered" evidence="4">
    <location>
        <begin position="134"/>
        <end position="231"/>
    </location>
</feature>
<organism evidence="6 7">
    <name type="scientific">Stephanodiscus triporus</name>
    <dbReference type="NCBI Taxonomy" id="2934178"/>
    <lineage>
        <taxon>Eukaryota</taxon>
        <taxon>Sar</taxon>
        <taxon>Stramenopiles</taxon>
        <taxon>Ochrophyta</taxon>
        <taxon>Bacillariophyta</taxon>
        <taxon>Coscinodiscophyceae</taxon>
        <taxon>Thalassiosirophycidae</taxon>
        <taxon>Stephanodiscales</taxon>
        <taxon>Stephanodiscaceae</taxon>
        <taxon>Stephanodiscus</taxon>
    </lineage>
</organism>
<feature type="domain" description="PDZ" evidence="5">
    <location>
        <begin position="756"/>
        <end position="852"/>
    </location>
</feature>
<dbReference type="GO" id="GO:0008270">
    <property type="term" value="F:zinc ion binding"/>
    <property type="evidence" value="ECO:0007669"/>
    <property type="project" value="UniProtKB-KW"/>
</dbReference>
<evidence type="ECO:0000313" key="6">
    <source>
        <dbReference type="EMBL" id="KAL3770986.1"/>
    </source>
</evidence>
<keyword evidence="3" id="KW-0862">Zinc</keyword>
<proteinExistence type="predicted"/>
<gene>
    <name evidence="6" type="ORF">ACHAW5_000388</name>
</gene>